<sequence length="210" mass="24048">MDTHDVENIGPDDELYIDGREATVDWALGGEFCVTYETGGSRTISSDEAHNLIKEEDLNREGRIAKFVPYLGMRCHDLGKTTSEEIEEPMVAIHNKFHGAECVFNATAMKRGHLHQYQHANLLVSDQPYVFAISPVVKSETHSGSVEFNYRSLDISNLAYELKLTKFFKRDGMGTHRWVPTQWDEMNEMFIIDVSMLCEDIIVDRKTNRK</sequence>
<gene>
    <name evidence="1" type="ORF">ACFR9T_06875</name>
</gene>
<evidence type="ECO:0000313" key="2">
    <source>
        <dbReference type="Proteomes" id="UP001597185"/>
    </source>
</evidence>
<dbReference type="RefSeq" id="WP_256397210.1">
    <property type="nucleotide sequence ID" value="NZ_JANHDL010000004.1"/>
</dbReference>
<protein>
    <submittedName>
        <fullName evidence="1">Uncharacterized protein</fullName>
    </submittedName>
</protein>
<organism evidence="1 2">
    <name type="scientific">Halorubrum laminariae</name>
    <dbReference type="NCBI Taxonomy" id="1433523"/>
    <lineage>
        <taxon>Archaea</taxon>
        <taxon>Methanobacteriati</taxon>
        <taxon>Methanobacteriota</taxon>
        <taxon>Stenosarchaea group</taxon>
        <taxon>Halobacteria</taxon>
        <taxon>Halobacteriales</taxon>
        <taxon>Haloferacaceae</taxon>
        <taxon>Halorubrum</taxon>
    </lineage>
</organism>
<proteinExistence type="predicted"/>
<comment type="caution">
    <text evidence="1">The sequence shown here is derived from an EMBL/GenBank/DDBJ whole genome shotgun (WGS) entry which is preliminary data.</text>
</comment>
<dbReference type="AlphaFoldDB" id="A0ABD6BYT8"/>
<accession>A0ABD6BYT8</accession>
<reference evidence="1 2" key="1">
    <citation type="journal article" date="2019" name="Int. J. Syst. Evol. Microbiol.">
        <title>The Global Catalogue of Microorganisms (GCM) 10K type strain sequencing project: providing services to taxonomists for standard genome sequencing and annotation.</title>
        <authorList>
            <consortium name="The Broad Institute Genomics Platform"/>
            <consortium name="The Broad Institute Genome Sequencing Center for Infectious Disease"/>
            <person name="Wu L."/>
            <person name="Ma J."/>
        </authorList>
    </citation>
    <scope>NUCLEOTIDE SEQUENCE [LARGE SCALE GENOMIC DNA]</scope>
    <source>
        <strain evidence="1 2">CGMCC 1.12689</strain>
    </source>
</reference>
<keyword evidence="2" id="KW-1185">Reference proteome</keyword>
<name>A0ABD6BYT8_9EURY</name>
<dbReference type="EMBL" id="JBHUDB010000002">
    <property type="protein sequence ID" value="MFD1570312.1"/>
    <property type="molecule type" value="Genomic_DNA"/>
</dbReference>
<evidence type="ECO:0000313" key="1">
    <source>
        <dbReference type="EMBL" id="MFD1570312.1"/>
    </source>
</evidence>
<dbReference type="Proteomes" id="UP001597185">
    <property type="component" value="Unassembled WGS sequence"/>
</dbReference>